<comment type="caution">
    <text evidence="2">The sequence shown here is derived from an EMBL/GenBank/DDBJ whole genome shotgun (WGS) entry which is preliminary data.</text>
</comment>
<proteinExistence type="predicted"/>
<dbReference type="InterPro" id="IPR036390">
    <property type="entry name" value="WH_DNA-bd_sf"/>
</dbReference>
<dbReference type="EMBL" id="BAABJP010000015">
    <property type="protein sequence ID" value="GAA5157129.1"/>
    <property type="molecule type" value="Genomic_DNA"/>
</dbReference>
<dbReference type="Pfam" id="PF12802">
    <property type="entry name" value="MarR_2"/>
    <property type="match status" value="1"/>
</dbReference>
<dbReference type="PANTHER" id="PTHR33164">
    <property type="entry name" value="TRANSCRIPTIONAL REGULATOR, MARR FAMILY"/>
    <property type="match status" value="1"/>
</dbReference>
<evidence type="ECO:0000313" key="2">
    <source>
        <dbReference type="EMBL" id="GAA5157129.1"/>
    </source>
</evidence>
<dbReference type="PANTHER" id="PTHR33164:SF99">
    <property type="entry name" value="MARR FAMILY REGULATORY PROTEIN"/>
    <property type="match status" value="1"/>
</dbReference>
<name>A0ABP9Q7D2_9PSEU</name>
<dbReference type="Gene3D" id="1.10.10.10">
    <property type="entry name" value="Winged helix-like DNA-binding domain superfamily/Winged helix DNA-binding domain"/>
    <property type="match status" value="1"/>
</dbReference>
<protein>
    <submittedName>
        <fullName evidence="2">MarR family transcriptional regulator</fullName>
    </submittedName>
</protein>
<dbReference type="SUPFAM" id="SSF46785">
    <property type="entry name" value="Winged helix' DNA-binding domain"/>
    <property type="match status" value="1"/>
</dbReference>
<keyword evidence="3" id="KW-1185">Reference proteome</keyword>
<dbReference type="InterPro" id="IPR036388">
    <property type="entry name" value="WH-like_DNA-bd_sf"/>
</dbReference>
<evidence type="ECO:0000313" key="3">
    <source>
        <dbReference type="Proteomes" id="UP001428817"/>
    </source>
</evidence>
<accession>A0ABP9Q7D2</accession>
<dbReference type="PROSITE" id="PS50995">
    <property type="entry name" value="HTH_MARR_2"/>
    <property type="match status" value="1"/>
</dbReference>
<sequence>MTLRDDEVEAQVHGWRLLAVLHARIEARLERVLQAGHDLSVSEYGVLELLSRQVAHHLRMNQLATAMALSQSATTRLVTRLEDRGLLTRYLCPDDRRGIYSEVTPAGFELLERARPAHNRTLGEELAEAAQNPEMAHLVAAISQSDREPLPRP</sequence>
<reference evidence="3" key="1">
    <citation type="journal article" date="2019" name="Int. J. Syst. Evol. Microbiol.">
        <title>The Global Catalogue of Microorganisms (GCM) 10K type strain sequencing project: providing services to taxonomists for standard genome sequencing and annotation.</title>
        <authorList>
            <consortium name="The Broad Institute Genomics Platform"/>
            <consortium name="The Broad Institute Genome Sequencing Center for Infectious Disease"/>
            <person name="Wu L."/>
            <person name="Ma J."/>
        </authorList>
    </citation>
    <scope>NUCLEOTIDE SEQUENCE [LARGE SCALE GENOMIC DNA]</scope>
    <source>
        <strain evidence="3">JCM 18303</strain>
    </source>
</reference>
<dbReference type="InterPro" id="IPR039422">
    <property type="entry name" value="MarR/SlyA-like"/>
</dbReference>
<dbReference type="PRINTS" id="PR00598">
    <property type="entry name" value="HTHMARR"/>
</dbReference>
<organism evidence="2 3">
    <name type="scientific">Pseudonocardia eucalypti</name>
    <dbReference type="NCBI Taxonomy" id="648755"/>
    <lineage>
        <taxon>Bacteria</taxon>
        <taxon>Bacillati</taxon>
        <taxon>Actinomycetota</taxon>
        <taxon>Actinomycetes</taxon>
        <taxon>Pseudonocardiales</taxon>
        <taxon>Pseudonocardiaceae</taxon>
        <taxon>Pseudonocardia</taxon>
    </lineage>
</organism>
<feature type="domain" description="HTH marR-type" evidence="1">
    <location>
        <begin position="11"/>
        <end position="147"/>
    </location>
</feature>
<dbReference type="SMART" id="SM00347">
    <property type="entry name" value="HTH_MARR"/>
    <property type="match status" value="1"/>
</dbReference>
<dbReference type="InterPro" id="IPR000835">
    <property type="entry name" value="HTH_MarR-typ"/>
</dbReference>
<dbReference type="Proteomes" id="UP001428817">
    <property type="component" value="Unassembled WGS sequence"/>
</dbReference>
<gene>
    <name evidence="2" type="ORF">GCM10023321_34840</name>
</gene>
<dbReference type="RefSeq" id="WP_185059399.1">
    <property type="nucleotide sequence ID" value="NZ_BAABJP010000015.1"/>
</dbReference>
<evidence type="ECO:0000259" key="1">
    <source>
        <dbReference type="PROSITE" id="PS50995"/>
    </source>
</evidence>